<dbReference type="EMBL" id="JABAIV010000001">
    <property type="protein sequence ID" value="NNG22257.1"/>
    <property type="molecule type" value="Genomic_DNA"/>
</dbReference>
<keyword evidence="3 7" id="KW-0547">Nucleotide-binding</keyword>
<comment type="caution">
    <text evidence="9">The sequence shown here is derived from an EMBL/GenBank/DDBJ whole genome shotgun (WGS) entry which is preliminary data.</text>
</comment>
<comment type="catalytic activity">
    <reaction evidence="7">
        <text>N(1)-(5-phospho-beta-D-ribosyl)glycinamide + formate + ATP = N(2)-formyl-N(1)-(5-phospho-beta-D-ribosyl)glycinamide + ADP + phosphate + H(+)</text>
        <dbReference type="Rhea" id="RHEA:24829"/>
        <dbReference type="ChEBI" id="CHEBI:15378"/>
        <dbReference type="ChEBI" id="CHEBI:15740"/>
        <dbReference type="ChEBI" id="CHEBI:30616"/>
        <dbReference type="ChEBI" id="CHEBI:43474"/>
        <dbReference type="ChEBI" id="CHEBI:143788"/>
        <dbReference type="ChEBI" id="CHEBI:147286"/>
        <dbReference type="ChEBI" id="CHEBI:456216"/>
        <dbReference type="EC" id="6.3.1.21"/>
    </reaction>
</comment>
<dbReference type="GO" id="GO:0004644">
    <property type="term" value="F:phosphoribosylglycinamide formyltransferase activity"/>
    <property type="evidence" value="ECO:0007669"/>
    <property type="project" value="UniProtKB-UniRule"/>
</dbReference>
<dbReference type="SUPFAM" id="SSF51246">
    <property type="entry name" value="Rudiment single hybrid motif"/>
    <property type="match status" value="1"/>
</dbReference>
<dbReference type="AlphaFoldDB" id="A0A7Y2NXZ7"/>
<dbReference type="NCBIfam" id="NF006766">
    <property type="entry name" value="PRK09288.1"/>
    <property type="match status" value="1"/>
</dbReference>
<dbReference type="InterPro" id="IPR011054">
    <property type="entry name" value="Rudment_hybrid_motif"/>
</dbReference>
<dbReference type="Gene3D" id="3.30.1490.20">
    <property type="entry name" value="ATP-grasp fold, A domain"/>
    <property type="match status" value="1"/>
</dbReference>
<dbReference type="Pfam" id="PF21244">
    <property type="entry name" value="PurT_C"/>
    <property type="match status" value="1"/>
</dbReference>
<feature type="binding site" evidence="7">
    <location>
        <position position="207"/>
    </location>
    <ligand>
        <name>ATP</name>
        <dbReference type="ChEBI" id="CHEBI:30616"/>
    </ligand>
</feature>
<comment type="similarity">
    <text evidence="7">Belongs to the PurK/PurT family.</text>
</comment>
<dbReference type="InterPro" id="IPR016185">
    <property type="entry name" value="PreATP-grasp_dom_sf"/>
</dbReference>
<feature type="binding site" evidence="7">
    <location>
        <position position="364"/>
    </location>
    <ligand>
        <name>N(1)-(5-phospho-beta-D-ribosyl)glycinamide</name>
        <dbReference type="ChEBI" id="CHEBI:143788"/>
    </ligand>
</feature>
<keyword evidence="1 7" id="KW-0436">Ligase</keyword>
<dbReference type="InterPro" id="IPR054350">
    <property type="entry name" value="PurT/PurK_preATP-grasp"/>
</dbReference>
<protein>
    <recommendedName>
        <fullName evidence="7">Formate-dependent phosphoribosylglycinamide formyltransferase</fullName>
        <ecNumber evidence="7">6.3.1.21</ecNumber>
    </recommendedName>
    <alternativeName>
        <fullName evidence="7">5'-phosphoribosylglycinamide transformylase 2</fullName>
    </alternativeName>
    <alternativeName>
        <fullName evidence="7">Formate-dependent GAR transformylase</fullName>
    </alternativeName>
    <alternativeName>
        <fullName evidence="7">GAR transformylase 2</fullName>
        <shortName evidence="7">GART 2</shortName>
    </alternativeName>
    <alternativeName>
        <fullName evidence="7">Non-folate glycinamide ribonucleotide transformylase</fullName>
    </alternativeName>
    <alternativeName>
        <fullName evidence="7">Phosphoribosylglycinamide formyltransferase 2</fullName>
    </alternativeName>
</protein>
<evidence type="ECO:0000256" key="5">
    <source>
        <dbReference type="ARBA" id="ARBA00022840"/>
    </source>
</evidence>
<organism evidence="9 10">
    <name type="scientific">Telluria aromaticivorans</name>
    <dbReference type="NCBI Taxonomy" id="2725995"/>
    <lineage>
        <taxon>Bacteria</taxon>
        <taxon>Pseudomonadati</taxon>
        <taxon>Pseudomonadota</taxon>
        <taxon>Betaproteobacteria</taxon>
        <taxon>Burkholderiales</taxon>
        <taxon>Oxalobacteraceae</taxon>
        <taxon>Telluria group</taxon>
        <taxon>Telluria</taxon>
    </lineage>
</organism>
<keyword evidence="2 7" id="KW-0479">Metal-binding</keyword>
<dbReference type="Pfam" id="PF02222">
    <property type="entry name" value="ATP-grasp"/>
    <property type="match status" value="1"/>
</dbReference>
<evidence type="ECO:0000256" key="4">
    <source>
        <dbReference type="ARBA" id="ARBA00022755"/>
    </source>
</evidence>
<dbReference type="InterPro" id="IPR003135">
    <property type="entry name" value="ATP-grasp_carboxylate-amine"/>
</dbReference>
<dbReference type="SUPFAM" id="SSF56059">
    <property type="entry name" value="Glutathione synthetase ATP-binding domain-like"/>
    <property type="match status" value="1"/>
</dbReference>
<dbReference type="Gene3D" id="3.40.50.20">
    <property type="match status" value="1"/>
</dbReference>
<feature type="binding site" evidence="7">
    <location>
        <position position="288"/>
    </location>
    <ligand>
        <name>Mg(2+)</name>
        <dbReference type="ChEBI" id="CHEBI:18420"/>
    </ligand>
</feature>
<keyword evidence="4 7" id="KW-0658">Purine biosynthesis</keyword>
<evidence type="ECO:0000313" key="10">
    <source>
        <dbReference type="Proteomes" id="UP000533905"/>
    </source>
</evidence>
<dbReference type="PANTHER" id="PTHR43055:SF1">
    <property type="entry name" value="FORMATE-DEPENDENT PHOSPHORIBOSYLGLYCINAMIDE FORMYLTRANSFERASE"/>
    <property type="match status" value="1"/>
</dbReference>
<dbReference type="GO" id="GO:0043815">
    <property type="term" value="F:phosphoribosylglycinamide formyltransferase 2 activity"/>
    <property type="evidence" value="ECO:0007669"/>
    <property type="project" value="UniProtKB-UniRule"/>
</dbReference>
<dbReference type="InterPro" id="IPR005862">
    <property type="entry name" value="PurT"/>
</dbReference>
<evidence type="ECO:0000256" key="2">
    <source>
        <dbReference type="ARBA" id="ARBA00022723"/>
    </source>
</evidence>
<dbReference type="UniPathway" id="UPA00074">
    <property type="reaction ID" value="UER00127"/>
</dbReference>
<gene>
    <name evidence="7 9" type="primary">purT</name>
    <name evidence="9" type="ORF">HGB41_04490</name>
</gene>
<sequence>MTIPRTLGTPLSPSATKVMLLGSGELGKEVIIALQRLGVEVIAVDRYPNAPGHQVAHRAHVIDMTDGAALSALIALEKPDLVVPEIEAIATETLVALEDAGRITCIPTARAALLTMNREGIRRLAAEELGLPTSPYRFASSLDELEQACSAVGFPCVVKPVMSSSGKGQSKLDGDFDVAAAWEHAASGSRVDAGRVIAEGFIDFDYEITLLTVRSLGADGAVETAFCEPIGHKQVQGDYVESWQPHPMSPVALERSQEIAHKVTENLGGCGVFGVELFVKGDTVWFSEVSPRPHDTGMVTMITQVQSEFELHAKAVLGLPVDVRLRAPGASAVIYGQVDAAGIAFEGVADALRVPGTDLRLFGKPESFARRRMGVALATADDIGTARQRALEAAARVKPVTR</sequence>
<accession>A0A7Y2NXZ7</accession>
<keyword evidence="9" id="KW-0808">Transferase</keyword>
<feature type="binding site" evidence="7">
    <location>
        <position position="159"/>
    </location>
    <ligand>
        <name>ATP</name>
        <dbReference type="ChEBI" id="CHEBI:30616"/>
    </ligand>
</feature>
<dbReference type="GO" id="GO:0005524">
    <property type="term" value="F:ATP binding"/>
    <property type="evidence" value="ECO:0007669"/>
    <property type="project" value="UniProtKB-UniRule"/>
</dbReference>
<dbReference type="InterPro" id="IPR048740">
    <property type="entry name" value="PurT_C"/>
</dbReference>
<dbReference type="RefSeq" id="WP_171081449.1">
    <property type="nucleotide sequence ID" value="NZ_JABAIV010000001.1"/>
</dbReference>
<feature type="binding site" evidence="7">
    <location>
        <position position="85"/>
    </location>
    <ligand>
        <name>N(1)-(5-phospho-beta-D-ribosyl)glycinamide</name>
        <dbReference type="ChEBI" id="CHEBI:143788"/>
    </ligand>
</feature>
<dbReference type="GO" id="GO:0005829">
    <property type="term" value="C:cytosol"/>
    <property type="evidence" value="ECO:0007669"/>
    <property type="project" value="TreeGrafter"/>
</dbReference>
<dbReference type="PANTHER" id="PTHR43055">
    <property type="entry name" value="FORMATE-DEPENDENT PHOSPHORIBOSYLGLYCINAMIDE FORMYLTRANSFERASE"/>
    <property type="match status" value="1"/>
</dbReference>
<evidence type="ECO:0000313" key="9">
    <source>
        <dbReference type="EMBL" id="NNG22257.1"/>
    </source>
</evidence>
<dbReference type="InterPro" id="IPR013815">
    <property type="entry name" value="ATP_grasp_subdomain_1"/>
</dbReference>
<feature type="binding site" evidence="7">
    <location>
        <position position="276"/>
    </location>
    <ligand>
        <name>Mg(2+)</name>
        <dbReference type="ChEBI" id="CHEBI:18420"/>
    </ligand>
</feature>
<dbReference type="InterPro" id="IPR011761">
    <property type="entry name" value="ATP-grasp"/>
</dbReference>
<dbReference type="HAMAP" id="MF_01643">
    <property type="entry name" value="PurT"/>
    <property type="match status" value="1"/>
</dbReference>
<feature type="binding site" evidence="7">
    <location>
        <begin position="199"/>
        <end position="202"/>
    </location>
    <ligand>
        <name>ATP</name>
        <dbReference type="ChEBI" id="CHEBI:30616"/>
    </ligand>
</feature>
<dbReference type="PROSITE" id="PS50975">
    <property type="entry name" value="ATP_GRASP"/>
    <property type="match status" value="1"/>
</dbReference>
<evidence type="ECO:0000256" key="1">
    <source>
        <dbReference type="ARBA" id="ARBA00022598"/>
    </source>
</evidence>
<reference evidence="9 10" key="1">
    <citation type="submission" date="2020-04" db="EMBL/GenBank/DDBJ databases">
        <title>Massilia sp. nov., a cold adapted bacteria isolated from Arctic soil.</title>
        <authorList>
            <person name="Son J."/>
            <person name="Ka J.-O."/>
        </authorList>
    </citation>
    <scope>NUCLEOTIDE SEQUENCE [LARGE SCALE GENOMIC DNA]</scope>
    <source>
        <strain evidence="9 10">ML15P13</strain>
    </source>
</reference>
<evidence type="ECO:0000256" key="3">
    <source>
        <dbReference type="ARBA" id="ARBA00022741"/>
    </source>
</evidence>
<feature type="domain" description="ATP-grasp" evidence="8">
    <location>
        <begin position="123"/>
        <end position="317"/>
    </location>
</feature>
<dbReference type="SUPFAM" id="SSF52440">
    <property type="entry name" value="PreATP-grasp domain"/>
    <property type="match status" value="1"/>
</dbReference>
<dbReference type="Gene3D" id="3.30.470.20">
    <property type="entry name" value="ATP-grasp fold, B domain"/>
    <property type="match status" value="1"/>
</dbReference>
<name>A0A7Y2NXZ7_9BURK</name>
<keyword evidence="6 7" id="KW-0460">Magnesium</keyword>
<feature type="binding site" evidence="7">
    <location>
        <begin position="25"/>
        <end position="26"/>
    </location>
    <ligand>
        <name>N(1)-(5-phospho-beta-D-ribosyl)glycinamide</name>
        <dbReference type="ChEBI" id="CHEBI:143788"/>
    </ligand>
</feature>
<dbReference type="EC" id="6.3.1.21" evidence="7"/>
<dbReference type="Pfam" id="PF22660">
    <property type="entry name" value="RS_preATP-grasp-like"/>
    <property type="match status" value="1"/>
</dbReference>
<evidence type="ECO:0000256" key="7">
    <source>
        <dbReference type="HAMAP-Rule" id="MF_01643"/>
    </source>
</evidence>
<feature type="binding site" evidence="7">
    <location>
        <position position="295"/>
    </location>
    <ligand>
        <name>N(1)-(5-phospho-beta-D-ribosyl)glycinamide</name>
        <dbReference type="ChEBI" id="CHEBI:143788"/>
    </ligand>
</feature>
<dbReference type="GO" id="GO:0006189">
    <property type="term" value="P:'de novo' IMP biosynthetic process"/>
    <property type="evidence" value="ECO:0007669"/>
    <property type="project" value="UniProtKB-UniRule"/>
</dbReference>
<feature type="binding site" evidence="7">
    <location>
        <begin position="164"/>
        <end position="169"/>
    </location>
    <ligand>
        <name>ATP</name>
        <dbReference type="ChEBI" id="CHEBI:30616"/>
    </ligand>
</feature>
<evidence type="ECO:0000256" key="6">
    <source>
        <dbReference type="ARBA" id="ARBA00022842"/>
    </source>
</evidence>
<proteinExistence type="inferred from homology"/>
<dbReference type="Proteomes" id="UP000533905">
    <property type="component" value="Unassembled WGS sequence"/>
</dbReference>
<comment type="subunit">
    <text evidence="7">Homodimer.</text>
</comment>
<comment type="function">
    <text evidence="7">Involved in the de novo purine biosynthesis. Catalyzes the transfer of formate to 5-phospho-ribosyl-glycinamide (GAR), producing 5-phospho-ribosyl-N-formylglycinamide (FGAR). Formate is provided by PurU via hydrolysis of 10-formyl-tetrahydrofolate.</text>
</comment>
<dbReference type="NCBIfam" id="TIGR01142">
    <property type="entry name" value="purT"/>
    <property type="match status" value="1"/>
</dbReference>
<evidence type="ECO:0000259" key="8">
    <source>
        <dbReference type="PROSITE" id="PS50975"/>
    </source>
</evidence>
<feature type="binding site" evidence="7">
    <location>
        <begin position="371"/>
        <end position="372"/>
    </location>
    <ligand>
        <name>N(1)-(5-phospho-beta-D-ribosyl)glycinamide</name>
        <dbReference type="ChEBI" id="CHEBI:143788"/>
    </ligand>
</feature>
<dbReference type="GO" id="GO:0000287">
    <property type="term" value="F:magnesium ion binding"/>
    <property type="evidence" value="ECO:0007669"/>
    <property type="project" value="UniProtKB-UniRule"/>
</dbReference>
<keyword evidence="5 7" id="KW-0067">ATP-binding</keyword>
<comment type="pathway">
    <text evidence="7">Purine metabolism; IMP biosynthesis via de novo pathway; N(2)-formyl-N(1)-(5-phospho-D-ribosyl)glycinamide from N(1)-(5-phospho-D-ribosyl)glycinamide (formate route): step 1/1.</text>
</comment>
<keyword evidence="10" id="KW-1185">Reference proteome</keyword>
<feature type="binding site" evidence="7">
    <location>
        <position position="118"/>
    </location>
    <ligand>
        <name>ATP</name>
        <dbReference type="ChEBI" id="CHEBI:30616"/>
    </ligand>
</feature>